<protein>
    <submittedName>
        <fullName evidence="6">Nitronate monooxygenase</fullName>
    </submittedName>
</protein>
<dbReference type="Gene3D" id="3.20.20.70">
    <property type="entry name" value="Aldolase class I"/>
    <property type="match status" value="1"/>
</dbReference>
<dbReference type="SUPFAM" id="SSF51412">
    <property type="entry name" value="Inosine monophosphate dehydrogenase (IMPDH)"/>
    <property type="match status" value="1"/>
</dbReference>
<dbReference type="Proteomes" id="UP000765845">
    <property type="component" value="Unassembled WGS sequence"/>
</dbReference>
<dbReference type="CDD" id="cd04730">
    <property type="entry name" value="NPD_like"/>
    <property type="match status" value="1"/>
</dbReference>
<dbReference type="Pfam" id="PF03060">
    <property type="entry name" value="NMO"/>
    <property type="match status" value="1"/>
</dbReference>
<evidence type="ECO:0000256" key="2">
    <source>
        <dbReference type="ARBA" id="ARBA00022630"/>
    </source>
</evidence>
<comment type="similarity">
    <text evidence="1">Belongs to the nitronate monooxygenase family. NMO class I subfamily.</text>
</comment>
<keyword evidence="2" id="KW-0285">Flavoprotein</keyword>
<dbReference type="EMBL" id="JAAWWK010000001">
    <property type="protein sequence ID" value="NKI15961.1"/>
    <property type="molecule type" value="Genomic_DNA"/>
</dbReference>
<sequence>MAIPNDLRQQITLPVIAAPMFLVSGPELAIAACRAGIIGSLPALNARNPELFEQWLEQVYSAIGNTPDAGPLAVNCSTKKFGGKRWEADMALIERYQVPIVITAIGDPTEVVERVHGYGGRVFHDATTLAHARKAAQVGVDGINVICGGAGGHAGLLNPFAFLPQIREFFDGILCLAGSISNGASIRAAQVLGADLCYMGTRFIATQESMASPEYKQMLVDEDSSNVLYTDSVAGMPGNFLKASMASVGIDPNNPPPPKAPHIPNLPEGVKPWKHIWSAGQGIGLIKDVPSTALLVQRLQQEYHSTFTNPVHEYGNRL</sequence>
<keyword evidence="4" id="KW-0560">Oxidoreductase</keyword>
<dbReference type="PANTHER" id="PTHR42747">
    <property type="entry name" value="NITRONATE MONOOXYGENASE-RELATED"/>
    <property type="match status" value="1"/>
</dbReference>
<evidence type="ECO:0000256" key="5">
    <source>
        <dbReference type="ARBA" id="ARBA00023033"/>
    </source>
</evidence>
<evidence type="ECO:0000313" key="6">
    <source>
        <dbReference type="EMBL" id="NKI15961.1"/>
    </source>
</evidence>
<name>A0ABX1GAL3_9GAMM</name>
<comment type="caution">
    <text evidence="6">The sequence shown here is derived from an EMBL/GenBank/DDBJ whole genome shotgun (WGS) entry which is preliminary data.</text>
</comment>
<dbReference type="PANTHER" id="PTHR42747:SF4">
    <property type="entry name" value="BLR1330 PROTEIN"/>
    <property type="match status" value="1"/>
</dbReference>
<organism evidence="6 7">
    <name type="scientific">Spongiibacter thalassae</name>
    <dbReference type="NCBI Taxonomy" id="2721624"/>
    <lineage>
        <taxon>Bacteria</taxon>
        <taxon>Pseudomonadati</taxon>
        <taxon>Pseudomonadota</taxon>
        <taxon>Gammaproteobacteria</taxon>
        <taxon>Cellvibrionales</taxon>
        <taxon>Spongiibacteraceae</taxon>
        <taxon>Spongiibacter</taxon>
    </lineage>
</organism>
<accession>A0ABX1GAL3</accession>
<proteinExistence type="inferred from homology"/>
<keyword evidence="7" id="KW-1185">Reference proteome</keyword>
<evidence type="ECO:0000256" key="4">
    <source>
        <dbReference type="ARBA" id="ARBA00023002"/>
    </source>
</evidence>
<gene>
    <name evidence="6" type="ORF">HCU74_00885</name>
</gene>
<reference evidence="6 7" key="1">
    <citation type="submission" date="2020-04" db="EMBL/GenBank/DDBJ databases">
        <authorList>
            <person name="Yoon J."/>
        </authorList>
    </citation>
    <scope>NUCLEOTIDE SEQUENCE [LARGE SCALE GENOMIC DNA]</scope>
    <source>
        <strain evidence="6 7">KMU-166</strain>
    </source>
</reference>
<evidence type="ECO:0000313" key="7">
    <source>
        <dbReference type="Proteomes" id="UP000765845"/>
    </source>
</evidence>
<keyword evidence="5 6" id="KW-0503">Monooxygenase</keyword>
<dbReference type="GO" id="GO:0004497">
    <property type="term" value="F:monooxygenase activity"/>
    <property type="evidence" value="ECO:0007669"/>
    <property type="project" value="UniProtKB-KW"/>
</dbReference>
<dbReference type="InterPro" id="IPR004136">
    <property type="entry name" value="NMO"/>
</dbReference>
<evidence type="ECO:0000256" key="3">
    <source>
        <dbReference type="ARBA" id="ARBA00022643"/>
    </source>
</evidence>
<evidence type="ECO:0000256" key="1">
    <source>
        <dbReference type="ARBA" id="ARBA00009881"/>
    </source>
</evidence>
<dbReference type="InterPro" id="IPR013785">
    <property type="entry name" value="Aldolase_TIM"/>
</dbReference>
<keyword evidence="3" id="KW-0288">FMN</keyword>
<dbReference type="RefSeq" id="WP_168448510.1">
    <property type="nucleotide sequence ID" value="NZ_JAAWWK010000001.1"/>
</dbReference>